<proteinExistence type="predicted"/>
<gene>
    <name evidence="1" type="ORF">AQI95_06895</name>
</gene>
<sequence>MASKADYFEDPQVQRLLIRNGLRVHITRMGSRGIATQSYDGYDVVIPSGQPAADLITHKRTDEGHQAAEYAPFFSPIVLGTYREYAETLQDAGIATPLPGTPAGQKPLYYSLNMKKFLRTTADGVRWDRLGLARHGLHNGNQVLAQTSGICDSNSAGTYMGLVSYVWNHDSIPQNPTEATRFADRIRLLFNDQGLSSAGKSRTYASDEGKSEAPIAVIYEHQFLAYQIRAQARTGHVDGERVLLYPSAQIDTEPQLIALTPDGDRLSRLVNDDPALQKRAVELGFRVKDAQVPGATSSAQTRFLRERHIPAPGLSGDDTKAVLPRLGLLERMIEDIGACASVPQGAADGEAP</sequence>
<dbReference type="AlphaFoldDB" id="A0A117Q4T2"/>
<evidence type="ECO:0000313" key="1">
    <source>
        <dbReference type="EMBL" id="KUN08908.1"/>
    </source>
</evidence>
<comment type="caution">
    <text evidence="1">The sequence shown here is derived from an EMBL/GenBank/DDBJ whole genome shotgun (WGS) entry which is preliminary data.</text>
</comment>
<reference evidence="1 2" key="1">
    <citation type="submission" date="2015-10" db="EMBL/GenBank/DDBJ databases">
        <title>Draft genome sequence of Streptomyces yokosukanensis DSM 40224, type strain for the species Streptomyces yokosukanensis.</title>
        <authorList>
            <person name="Ruckert C."/>
            <person name="Winkler A."/>
            <person name="Kalinowski J."/>
            <person name="Kampfer P."/>
            <person name="Glaeser S."/>
        </authorList>
    </citation>
    <scope>NUCLEOTIDE SEQUENCE [LARGE SCALE GENOMIC DNA]</scope>
    <source>
        <strain evidence="1 2">DSM 40224</strain>
    </source>
</reference>
<protein>
    <submittedName>
        <fullName evidence="1">Uncharacterized protein</fullName>
    </submittedName>
</protein>
<dbReference type="STRING" id="67386.AQI95_06895"/>
<keyword evidence="2" id="KW-1185">Reference proteome</keyword>
<name>A0A117Q4T2_9ACTN</name>
<accession>A0A117Q4T2</accession>
<dbReference type="EMBL" id="LMWN01000007">
    <property type="protein sequence ID" value="KUN08908.1"/>
    <property type="molecule type" value="Genomic_DNA"/>
</dbReference>
<evidence type="ECO:0000313" key="2">
    <source>
        <dbReference type="Proteomes" id="UP000053127"/>
    </source>
</evidence>
<organism evidence="1 2">
    <name type="scientific">Streptomyces yokosukanensis</name>
    <dbReference type="NCBI Taxonomy" id="67386"/>
    <lineage>
        <taxon>Bacteria</taxon>
        <taxon>Bacillati</taxon>
        <taxon>Actinomycetota</taxon>
        <taxon>Actinomycetes</taxon>
        <taxon>Kitasatosporales</taxon>
        <taxon>Streptomycetaceae</taxon>
        <taxon>Streptomyces</taxon>
    </lineage>
</organism>
<dbReference type="Proteomes" id="UP000053127">
    <property type="component" value="Unassembled WGS sequence"/>
</dbReference>